<feature type="region of interest" description="Disordered" evidence="1">
    <location>
        <begin position="48"/>
        <end position="81"/>
    </location>
</feature>
<dbReference type="Pfam" id="PF00429">
    <property type="entry name" value="TLV_coat"/>
    <property type="match status" value="1"/>
</dbReference>
<dbReference type="AlphaFoldDB" id="A0A7K9A4S3"/>
<protein>
    <submittedName>
        <fullName evidence="2">ENV2 protein</fullName>
    </submittedName>
</protein>
<evidence type="ECO:0000256" key="1">
    <source>
        <dbReference type="SAM" id="MobiDB-lite"/>
    </source>
</evidence>
<name>A0A7K9A4S3_9PASS</name>
<organism evidence="2 3">
    <name type="scientific">Grallaria varia</name>
    <name type="common">variegated antpitta</name>
    <dbReference type="NCBI Taxonomy" id="117165"/>
    <lineage>
        <taxon>Eukaryota</taxon>
        <taxon>Metazoa</taxon>
        <taxon>Chordata</taxon>
        <taxon>Craniata</taxon>
        <taxon>Vertebrata</taxon>
        <taxon>Euteleostomi</taxon>
        <taxon>Archelosauria</taxon>
        <taxon>Archosauria</taxon>
        <taxon>Dinosauria</taxon>
        <taxon>Saurischia</taxon>
        <taxon>Theropoda</taxon>
        <taxon>Coelurosauria</taxon>
        <taxon>Aves</taxon>
        <taxon>Neognathae</taxon>
        <taxon>Neoaves</taxon>
        <taxon>Telluraves</taxon>
        <taxon>Australaves</taxon>
        <taxon>Passeriformes</taxon>
        <taxon>Formicariidae</taxon>
        <taxon>Grallaria</taxon>
    </lineage>
</organism>
<proteinExistence type="predicted"/>
<reference evidence="2 3" key="1">
    <citation type="submission" date="2019-09" db="EMBL/GenBank/DDBJ databases">
        <title>Bird 10,000 Genomes (B10K) Project - Family phase.</title>
        <authorList>
            <person name="Zhang G."/>
        </authorList>
    </citation>
    <scope>NUCLEOTIDE SEQUENCE [LARGE SCALE GENOMIC DNA]</scope>
    <source>
        <strain evidence="2">B10K-DU-001-02</strain>
        <tissue evidence="2">Muscle</tissue>
    </source>
</reference>
<feature type="compositionally biased region" description="Polar residues" evidence="1">
    <location>
        <begin position="70"/>
        <end position="81"/>
    </location>
</feature>
<keyword evidence="3" id="KW-1185">Reference proteome</keyword>
<feature type="non-terminal residue" evidence="2">
    <location>
        <position position="96"/>
    </location>
</feature>
<evidence type="ECO:0000313" key="2">
    <source>
        <dbReference type="EMBL" id="NXG23046.1"/>
    </source>
</evidence>
<feature type="non-terminal residue" evidence="2">
    <location>
        <position position="1"/>
    </location>
</feature>
<accession>A0A7K9A4S3</accession>
<evidence type="ECO:0000313" key="3">
    <source>
        <dbReference type="Proteomes" id="UP000591535"/>
    </source>
</evidence>
<dbReference type="Proteomes" id="UP000591535">
    <property type="component" value="Unassembled WGS sequence"/>
</dbReference>
<feature type="compositionally biased region" description="Polar residues" evidence="1">
    <location>
        <begin position="48"/>
        <end position="58"/>
    </location>
</feature>
<sequence length="96" mass="10257">KIPHRNPLWKVMQAGYQILNKTNATLTEHCWLCSGINPPFYEAVAVTDTPTQGNSTNPAHGPPTMGQLETPWSTSPWSTNQGIPLAQVVGSGGCVG</sequence>
<dbReference type="EMBL" id="VWZG01010171">
    <property type="protein sequence ID" value="NXG23046.1"/>
    <property type="molecule type" value="Genomic_DNA"/>
</dbReference>
<gene>
    <name evidence="2" type="primary">Fv4_1</name>
    <name evidence="2" type="ORF">GRAVAR_R15656</name>
</gene>
<comment type="caution">
    <text evidence="2">The sequence shown here is derived from an EMBL/GenBank/DDBJ whole genome shotgun (WGS) entry which is preliminary data.</text>
</comment>
<dbReference type="InterPro" id="IPR018154">
    <property type="entry name" value="TLV/ENV_coat_polyprotein"/>
</dbReference>